<feature type="compositionally biased region" description="Low complexity" evidence="1">
    <location>
        <begin position="18"/>
        <end position="27"/>
    </location>
</feature>
<dbReference type="OrthoDB" id="3197125at2"/>
<keyword evidence="4" id="KW-1185">Reference proteome</keyword>
<protein>
    <recommendedName>
        <fullName evidence="5">Serine hydrolase</fullName>
    </recommendedName>
</protein>
<keyword evidence="2" id="KW-1133">Transmembrane helix</keyword>
<feature type="compositionally biased region" description="Low complexity" evidence="1">
    <location>
        <begin position="95"/>
        <end position="105"/>
    </location>
</feature>
<dbReference type="SUPFAM" id="SSF56601">
    <property type="entry name" value="beta-lactamase/transpeptidase-like"/>
    <property type="match status" value="1"/>
</dbReference>
<accession>A0A6N8JR85</accession>
<comment type="caution">
    <text evidence="3">The sequence shown here is derived from an EMBL/GenBank/DDBJ whole genome shotgun (WGS) entry which is preliminary data.</text>
</comment>
<feature type="compositionally biased region" description="Basic and acidic residues" evidence="1">
    <location>
        <begin position="1"/>
        <end position="15"/>
    </location>
</feature>
<keyword evidence="2" id="KW-0472">Membrane</keyword>
<feature type="transmembrane region" description="Helical" evidence="2">
    <location>
        <begin position="142"/>
        <end position="163"/>
    </location>
</feature>
<dbReference type="Gene3D" id="3.40.710.10">
    <property type="entry name" value="DD-peptidase/beta-lactamase superfamily"/>
    <property type="match status" value="2"/>
</dbReference>
<evidence type="ECO:0000256" key="2">
    <source>
        <dbReference type="SAM" id="Phobius"/>
    </source>
</evidence>
<name>A0A6N8JR85_9ACTN</name>
<feature type="compositionally biased region" description="Acidic residues" evidence="1">
    <location>
        <begin position="434"/>
        <end position="449"/>
    </location>
</feature>
<keyword evidence="2" id="KW-0812">Transmembrane</keyword>
<sequence length="565" mass="60465">MTRSDHSRSCGDSRRRSPSGLSLSTGRLEGRPRNGADARRTRHNPLRDDDRPTSRRPQRAAGPAPSTRHSGRGHSARRDPFDTPSYRDDFDTAPPRRGSSPSGRGPKVGSSLADSLVSFMPTMKRSSSHGGSFNRGIDLRTLGLALIALALAVVLIMAVAHVGPFAPPKMEDHTSHVGALSARAATNNGAYIAQGIATQISLARPIEPDLALMPAHEVTREDIGALGGQKEPFAFAMNAAEGEGGASTPVLSDQSLVQLNNALTYYETNGYDVGYLLMDLGTGRGIAGNLDTSIYGASSFKGPFCTYIAEKELPSDVDKVKSSRREQIENTIIWSDNTSYSKLRRLFGTDGMEEWLGEAGVATSLVDDTSFPHYTARQSALMWLKIYRYLAESDSSTAQWLSDTFAKTEVSFLRNGALGTTSAGHTDWLPSEDSGQEEALEEAEVDGGEEAVSTEGSTEQTDAEGTSDGEGETEAIDPVAEAIAEDAADGRDATVMSIGANITVRNKAGWINGDKVDAVCDSGIVTINDRDYLMVIMTGAPDTAESEQAFAHLARTLLEIRIDLV</sequence>
<dbReference type="AlphaFoldDB" id="A0A6N8JR85"/>
<reference evidence="3 4" key="1">
    <citation type="submission" date="2019-12" db="EMBL/GenBank/DDBJ databases">
        <title>Microbes associate with the intestines of laboratory mice.</title>
        <authorList>
            <person name="Navarre W."/>
            <person name="Wong E."/>
        </authorList>
    </citation>
    <scope>NUCLEOTIDE SEQUENCE [LARGE SCALE GENOMIC DNA]</scope>
    <source>
        <strain evidence="3 4">NM66_B29</strain>
    </source>
</reference>
<gene>
    <name evidence="3" type="ORF">GKZ27_09520</name>
</gene>
<feature type="region of interest" description="Disordered" evidence="1">
    <location>
        <begin position="1"/>
        <end position="112"/>
    </location>
</feature>
<evidence type="ECO:0000256" key="1">
    <source>
        <dbReference type="SAM" id="MobiDB-lite"/>
    </source>
</evidence>
<evidence type="ECO:0000313" key="3">
    <source>
        <dbReference type="EMBL" id="MVX61684.1"/>
    </source>
</evidence>
<feature type="compositionally biased region" description="Acidic residues" evidence="1">
    <location>
        <begin position="461"/>
        <end position="472"/>
    </location>
</feature>
<dbReference type="Proteomes" id="UP000463388">
    <property type="component" value="Unassembled WGS sequence"/>
</dbReference>
<proteinExistence type="predicted"/>
<dbReference type="RefSeq" id="WP_160346990.1">
    <property type="nucleotide sequence ID" value="NZ_WSRR01000028.1"/>
</dbReference>
<feature type="region of interest" description="Disordered" evidence="1">
    <location>
        <begin position="423"/>
        <end position="472"/>
    </location>
</feature>
<evidence type="ECO:0000313" key="4">
    <source>
        <dbReference type="Proteomes" id="UP000463388"/>
    </source>
</evidence>
<organism evidence="3 4">
    <name type="scientific">Adlercreutzia mucosicola</name>
    <dbReference type="NCBI Taxonomy" id="580026"/>
    <lineage>
        <taxon>Bacteria</taxon>
        <taxon>Bacillati</taxon>
        <taxon>Actinomycetota</taxon>
        <taxon>Coriobacteriia</taxon>
        <taxon>Eggerthellales</taxon>
        <taxon>Eggerthellaceae</taxon>
        <taxon>Adlercreutzia</taxon>
    </lineage>
</organism>
<evidence type="ECO:0008006" key="5">
    <source>
        <dbReference type="Google" id="ProtNLM"/>
    </source>
</evidence>
<dbReference type="InterPro" id="IPR012338">
    <property type="entry name" value="Beta-lactam/transpept-like"/>
</dbReference>
<feature type="compositionally biased region" description="Basic and acidic residues" evidence="1">
    <location>
        <begin position="76"/>
        <end position="90"/>
    </location>
</feature>
<feature type="compositionally biased region" description="Basic and acidic residues" evidence="1">
    <location>
        <begin position="28"/>
        <end position="53"/>
    </location>
</feature>
<dbReference type="EMBL" id="WSRR01000028">
    <property type="protein sequence ID" value="MVX61684.1"/>
    <property type="molecule type" value="Genomic_DNA"/>
</dbReference>